<name>A0ABU5HHS9_9BACT</name>
<feature type="transmembrane region" description="Helical" evidence="5">
    <location>
        <begin position="69"/>
        <end position="89"/>
    </location>
</feature>
<comment type="subcellular location">
    <subcellularLocation>
        <location evidence="1">Membrane</location>
    </subcellularLocation>
</comment>
<dbReference type="EMBL" id="JAXIVS010000020">
    <property type="protein sequence ID" value="MDY7232439.1"/>
    <property type="molecule type" value="Genomic_DNA"/>
</dbReference>
<feature type="domain" description="Fatty acid hydroxylase" evidence="6">
    <location>
        <begin position="111"/>
        <end position="241"/>
    </location>
</feature>
<evidence type="ECO:0000256" key="4">
    <source>
        <dbReference type="ARBA" id="ARBA00023136"/>
    </source>
</evidence>
<organism evidence="7 8">
    <name type="scientific">Hyalangium rubrum</name>
    <dbReference type="NCBI Taxonomy" id="3103134"/>
    <lineage>
        <taxon>Bacteria</taxon>
        <taxon>Pseudomonadati</taxon>
        <taxon>Myxococcota</taxon>
        <taxon>Myxococcia</taxon>
        <taxon>Myxococcales</taxon>
        <taxon>Cystobacterineae</taxon>
        <taxon>Archangiaceae</taxon>
        <taxon>Hyalangium</taxon>
    </lineage>
</organism>
<evidence type="ECO:0000256" key="3">
    <source>
        <dbReference type="ARBA" id="ARBA00022989"/>
    </source>
</evidence>
<reference evidence="7 8" key="1">
    <citation type="submission" date="2023-12" db="EMBL/GenBank/DDBJ databases">
        <title>the genome sequence of Hyalangium sp. s54d21.</title>
        <authorList>
            <person name="Zhang X."/>
        </authorList>
    </citation>
    <scope>NUCLEOTIDE SEQUENCE [LARGE SCALE GENOMIC DNA]</scope>
    <source>
        <strain evidence="8">s54d21</strain>
    </source>
</reference>
<protein>
    <submittedName>
        <fullName evidence="7">Sterol desaturase family protein</fullName>
    </submittedName>
</protein>
<evidence type="ECO:0000259" key="6">
    <source>
        <dbReference type="Pfam" id="PF04116"/>
    </source>
</evidence>
<evidence type="ECO:0000256" key="2">
    <source>
        <dbReference type="ARBA" id="ARBA00022692"/>
    </source>
</evidence>
<accession>A0ABU5HHS9</accession>
<dbReference type="InterPro" id="IPR006694">
    <property type="entry name" value="Fatty_acid_hydroxylase"/>
</dbReference>
<proteinExistence type="predicted"/>
<evidence type="ECO:0000256" key="5">
    <source>
        <dbReference type="SAM" id="Phobius"/>
    </source>
</evidence>
<dbReference type="RefSeq" id="WP_321551153.1">
    <property type="nucleotide sequence ID" value="NZ_JAXIVS010000020.1"/>
</dbReference>
<dbReference type="Proteomes" id="UP001291309">
    <property type="component" value="Unassembled WGS sequence"/>
</dbReference>
<feature type="transmembrane region" description="Helical" evidence="5">
    <location>
        <begin position="16"/>
        <end position="34"/>
    </location>
</feature>
<comment type="caution">
    <text evidence="7">The sequence shown here is derived from an EMBL/GenBank/DDBJ whole genome shotgun (WGS) entry which is preliminary data.</text>
</comment>
<evidence type="ECO:0000313" key="8">
    <source>
        <dbReference type="Proteomes" id="UP001291309"/>
    </source>
</evidence>
<evidence type="ECO:0000256" key="1">
    <source>
        <dbReference type="ARBA" id="ARBA00004370"/>
    </source>
</evidence>
<keyword evidence="3 5" id="KW-1133">Transmembrane helix</keyword>
<dbReference type="InterPro" id="IPR050307">
    <property type="entry name" value="Sterol_Desaturase_Related"/>
</dbReference>
<dbReference type="PANTHER" id="PTHR11863">
    <property type="entry name" value="STEROL DESATURASE"/>
    <property type="match status" value="1"/>
</dbReference>
<keyword evidence="4 5" id="KW-0472">Membrane</keyword>
<dbReference type="Pfam" id="PF04116">
    <property type="entry name" value="FA_hydroxylase"/>
    <property type="match status" value="1"/>
</dbReference>
<evidence type="ECO:0000313" key="7">
    <source>
        <dbReference type="EMBL" id="MDY7232439.1"/>
    </source>
</evidence>
<keyword evidence="2 5" id="KW-0812">Transmembrane</keyword>
<sequence>MNLEQLMHDFVQRSSLLALGAITAGGFALIYFGLGGLGTLLTRRVFPRLGIGRVIDAHPLRPGQVREEIGWSLVSIALFGGYGALTVWLDSLGITRIRWELTASGLLVDLVVLTAWNEAHFYLCHRVLHTRWLFRHVHAIHHRSRVPTPFSTYSFHPVEATLLGSVMVLLQLFYDVSIWAALTYPLVSLTMNTLGHLNYSLLPGHWWTKPLRASEHHGLHHRKVNGNFGFQMPVLDLALGTELSDAPHQAQVRLASDRAP</sequence>
<keyword evidence="8" id="KW-1185">Reference proteome</keyword>
<gene>
    <name evidence="7" type="ORF">SYV04_38990</name>
</gene>